<dbReference type="PANTHER" id="PTHR31376:SF105">
    <property type="entry name" value="PURINE PERMEASE-RELATED"/>
    <property type="match status" value="1"/>
</dbReference>
<comment type="similarity">
    <text evidence="2">Belongs to the purine permeases (TC 2.A.7.14) family.</text>
</comment>
<evidence type="ECO:0000313" key="9">
    <source>
        <dbReference type="Proteomes" id="UP000316621"/>
    </source>
</evidence>
<keyword evidence="6 7" id="KW-0472">Membrane</keyword>
<keyword evidence="9" id="KW-1185">Reference proteome</keyword>
<keyword evidence="5 7" id="KW-1133">Transmembrane helix</keyword>
<dbReference type="Gramene" id="RZC53259">
    <property type="protein sequence ID" value="RZC53259"/>
    <property type="gene ID" value="C5167_012116"/>
</dbReference>
<feature type="transmembrane region" description="Helical" evidence="7">
    <location>
        <begin position="109"/>
        <end position="127"/>
    </location>
</feature>
<dbReference type="EMBL" id="CM010717">
    <property type="protein sequence ID" value="RZC53259.1"/>
    <property type="molecule type" value="Genomic_DNA"/>
</dbReference>
<evidence type="ECO:0000256" key="1">
    <source>
        <dbReference type="ARBA" id="ARBA00004370"/>
    </source>
</evidence>
<dbReference type="InterPro" id="IPR030182">
    <property type="entry name" value="PUP_plant"/>
</dbReference>
<keyword evidence="4 7" id="KW-0812">Transmembrane</keyword>
<feature type="transmembrane region" description="Helical" evidence="7">
    <location>
        <begin position="199"/>
        <end position="216"/>
    </location>
</feature>
<keyword evidence="3" id="KW-0813">Transport</keyword>
<dbReference type="Pfam" id="PF16913">
    <property type="entry name" value="PUNUT"/>
    <property type="match status" value="2"/>
</dbReference>
<evidence type="ECO:0000256" key="6">
    <source>
        <dbReference type="ARBA" id="ARBA00023136"/>
    </source>
</evidence>
<feature type="transmembrane region" description="Helical" evidence="7">
    <location>
        <begin position="84"/>
        <end position="102"/>
    </location>
</feature>
<comment type="subcellular location">
    <subcellularLocation>
        <location evidence="1">Membrane</location>
    </subcellularLocation>
</comment>
<evidence type="ECO:0000256" key="7">
    <source>
        <dbReference type="SAM" id="Phobius"/>
    </source>
</evidence>
<dbReference type="GO" id="GO:0015211">
    <property type="term" value="F:purine nucleoside transmembrane transporter activity"/>
    <property type="evidence" value="ECO:0007669"/>
    <property type="project" value="InterPro"/>
</dbReference>
<evidence type="ECO:0000313" key="8">
    <source>
        <dbReference type="EMBL" id="RZC53259.1"/>
    </source>
</evidence>
<evidence type="ECO:0000256" key="5">
    <source>
        <dbReference type="ARBA" id="ARBA00022989"/>
    </source>
</evidence>
<reference evidence="8 9" key="1">
    <citation type="journal article" date="2018" name="Science">
        <title>The opium poppy genome and morphinan production.</title>
        <authorList>
            <person name="Guo L."/>
            <person name="Winzer T."/>
            <person name="Yang X."/>
            <person name="Li Y."/>
            <person name="Ning Z."/>
            <person name="He Z."/>
            <person name="Teodor R."/>
            <person name="Lu Y."/>
            <person name="Bowser T.A."/>
            <person name="Graham I.A."/>
            <person name="Ye K."/>
        </authorList>
    </citation>
    <scope>NUCLEOTIDE SEQUENCE [LARGE SCALE GENOMIC DNA]</scope>
    <source>
        <strain evidence="9">cv. HN1</strain>
        <tissue evidence="8">Leaves</tissue>
    </source>
</reference>
<evidence type="ECO:0000256" key="4">
    <source>
        <dbReference type="ARBA" id="ARBA00022692"/>
    </source>
</evidence>
<gene>
    <name evidence="8" type="ORF">C5167_012116</name>
</gene>
<dbReference type="GO" id="GO:0005345">
    <property type="term" value="F:purine nucleobase transmembrane transporter activity"/>
    <property type="evidence" value="ECO:0007669"/>
    <property type="project" value="UniProtKB-ARBA"/>
</dbReference>
<organism evidence="8 9">
    <name type="scientific">Papaver somniferum</name>
    <name type="common">Opium poppy</name>
    <dbReference type="NCBI Taxonomy" id="3469"/>
    <lineage>
        <taxon>Eukaryota</taxon>
        <taxon>Viridiplantae</taxon>
        <taxon>Streptophyta</taxon>
        <taxon>Embryophyta</taxon>
        <taxon>Tracheophyta</taxon>
        <taxon>Spermatophyta</taxon>
        <taxon>Magnoliopsida</taxon>
        <taxon>Ranunculales</taxon>
        <taxon>Papaveraceae</taxon>
        <taxon>Papaveroideae</taxon>
        <taxon>Papaver</taxon>
    </lineage>
</organism>
<name>A0A4Y7J0H3_PAPSO</name>
<proteinExistence type="inferred from homology"/>
<dbReference type="Proteomes" id="UP000316621">
    <property type="component" value="Chromosome 3"/>
</dbReference>
<accession>A0A4Y7J0H3</accession>
<feature type="transmembrane region" description="Helical" evidence="7">
    <location>
        <begin position="47"/>
        <end position="72"/>
    </location>
</feature>
<feature type="transmembrane region" description="Helical" evidence="7">
    <location>
        <begin position="173"/>
        <end position="193"/>
    </location>
</feature>
<dbReference type="AlphaFoldDB" id="A0A4Y7J0H3"/>
<dbReference type="GO" id="GO:0016020">
    <property type="term" value="C:membrane"/>
    <property type="evidence" value="ECO:0007669"/>
    <property type="project" value="UniProtKB-SubCell"/>
</dbReference>
<evidence type="ECO:0000256" key="2">
    <source>
        <dbReference type="ARBA" id="ARBA00006213"/>
    </source>
</evidence>
<sequence>MPRNIDGIEEGEFIRENNQNPDQEYNAEEDSTYSTSKMNYSAKVMKWGLLILSCILNMLGLVVGPLLLRLYFVHGGSQKWLSSWLQMAGFPILFIPLAIFYLRRDQTLLRFLMVSTQVAFVKANQAMSYPIVLQVQVCVALFATISCTIGGLVNRDFSAIQREASEFDLGAKAYNLVLVSNMIAAVITFHESFTAEKGMSLALTVWGFTSYFYGSYKKMKKQTP</sequence>
<dbReference type="PANTHER" id="PTHR31376">
    <property type="entry name" value="OS09G0467300 PROTEIN-RELATED"/>
    <property type="match status" value="1"/>
</dbReference>
<protein>
    <submittedName>
        <fullName evidence="8">Uncharacterized protein</fullName>
    </submittedName>
</protein>
<evidence type="ECO:0000256" key="3">
    <source>
        <dbReference type="ARBA" id="ARBA00022448"/>
    </source>
</evidence>
<feature type="transmembrane region" description="Helical" evidence="7">
    <location>
        <begin position="133"/>
        <end position="153"/>
    </location>
</feature>